<protein>
    <submittedName>
        <fullName evidence="3">Uncharacterized protein</fullName>
    </submittedName>
</protein>
<dbReference type="AlphaFoldDB" id="X6MVV9"/>
<feature type="transmembrane region" description="Helical" evidence="2">
    <location>
        <begin position="219"/>
        <end position="239"/>
    </location>
</feature>
<sequence length="254" mass="30326">MYVAVVAMYNLHHYNNKVACYNSKEETTFCDSFSKRFLLFVCPAEKYFPFFDNNNNKMPRRKKHSKAKSSLEKVGQEETLDKLEGATPTEEERPSKKEISSEKKEEKSKENFQTNGAEDQFEVLPCEKGNILEWFNAWSKLEGKKEKSIQLLQIKYQTLILNAHSFVKRSKEALEYEYDNFIFKMVKYSLDMWKFSKWLRSTSVNRSKKKKDRCVCRNVWQVIFFFVIVFQVRSIFFFLRSFLEKKKMFPIVAN</sequence>
<dbReference type="EMBL" id="ASPP01016320">
    <property type="protein sequence ID" value="ETO17597.1"/>
    <property type="molecule type" value="Genomic_DNA"/>
</dbReference>
<feature type="region of interest" description="Disordered" evidence="1">
    <location>
        <begin position="58"/>
        <end position="113"/>
    </location>
</feature>
<name>X6MVV9_RETFI</name>
<feature type="compositionally biased region" description="Basic and acidic residues" evidence="1">
    <location>
        <begin position="69"/>
        <end position="110"/>
    </location>
</feature>
<evidence type="ECO:0000256" key="2">
    <source>
        <dbReference type="SAM" id="Phobius"/>
    </source>
</evidence>
<keyword evidence="4" id="KW-1185">Reference proteome</keyword>
<evidence type="ECO:0000313" key="4">
    <source>
        <dbReference type="Proteomes" id="UP000023152"/>
    </source>
</evidence>
<evidence type="ECO:0000256" key="1">
    <source>
        <dbReference type="SAM" id="MobiDB-lite"/>
    </source>
</evidence>
<keyword evidence="2" id="KW-0812">Transmembrane</keyword>
<proteinExistence type="predicted"/>
<organism evidence="3 4">
    <name type="scientific">Reticulomyxa filosa</name>
    <dbReference type="NCBI Taxonomy" id="46433"/>
    <lineage>
        <taxon>Eukaryota</taxon>
        <taxon>Sar</taxon>
        <taxon>Rhizaria</taxon>
        <taxon>Retaria</taxon>
        <taxon>Foraminifera</taxon>
        <taxon>Monothalamids</taxon>
        <taxon>Reticulomyxidae</taxon>
        <taxon>Reticulomyxa</taxon>
    </lineage>
</organism>
<keyword evidence="2" id="KW-1133">Transmembrane helix</keyword>
<feature type="compositionally biased region" description="Basic residues" evidence="1">
    <location>
        <begin position="58"/>
        <end position="67"/>
    </location>
</feature>
<comment type="caution">
    <text evidence="3">The sequence shown here is derived from an EMBL/GenBank/DDBJ whole genome shotgun (WGS) entry which is preliminary data.</text>
</comment>
<dbReference type="Proteomes" id="UP000023152">
    <property type="component" value="Unassembled WGS sequence"/>
</dbReference>
<keyword evidence="2" id="KW-0472">Membrane</keyword>
<reference evidence="3 4" key="1">
    <citation type="journal article" date="2013" name="Curr. Biol.">
        <title>The Genome of the Foraminiferan Reticulomyxa filosa.</title>
        <authorList>
            <person name="Glockner G."/>
            <person name="Hulsmann N."/>
            <person name="Schleicher M."/>
            <person name="Noegel A.A."/>
            <person name="Eichinger L."/>
            <person name="Gallinger C."/>
            <person name="Pawlowski J."/>
            <person name="Sierra R."/>
            <person name="Euteneuer U."/>
            <person name="Pillet L."/>
            <person name="Moustafa A."/>
            <person name="Platzer M."/>
            <person name="Groth M."/>
            <person name="Szafranski K."/>
            <person name="Schliwa M."/>
        </authorList>
    </citation>
    <scope>NUCLEOTIDE SEQUENCE [LARGE SCALE GENOMIC DNA]</scope>
</reference>
<gene>
    <name evidence="3" type="ORF">RFI_19723</name>
</gene>
<evidence type="ECO:0000313" key="3">
    <source>
        <dbReference type="EMBL" id="ETO17597.1"/>
    </source>
</evidence>
<accession>X6MVV9</accession>